<proteinExistence type="predicted"/>
<dbReference type="AlphaFoldDB" id="A0A8D8LWF5"/>
<evidence type="ECO:0000256" key="2">
    <source>
        <dbReference type="SAM" id="SignalP"/>
    </source>
</evidence>
<feature type="signal peptide" evidence="2">
    <location>
        <begin position="1"/>
        <end position="15"/>
    </location>
</feature>
<feature type="compositionally biased region" description="Basic and acidic residues" evidence="1">
    <location>
        <begin position="79"/>
        <end position="88"/>
    </location>
</feature>
<feature type="chain" id="PRO_5034217365" evidence="2">
    <location>
        <begin position="16"/>
        <end position="332"/>
    </location>
</feature>
<feature type="region of interest" description="Disordered" evidence="1">
    <location>
        <begin position="19"/>
        <end position="90"/>
    </location>
</feature>
<feature type="compositionally biased region" description="Basic residues" evidence="1">
    <location>
        <begin position="68"/>
        <end position="78"/>
    </location>
</feature>
<evidence type="ECO:0000313" key="3">
    <source>
        <dbReference type="EMBL" id="CAG6613032.1"/>
    </source>
</evidence>
<feature type="compositionally biased region" description="Basic residues" evidence="1">
    <location>
        <begin position="153"/>
        <end position="166"/>
    </location>
</feature>
<name>A0A8D8LWF5_9HEMI</name>
<reference evidence="3" key="1">
    <citation type="submission" date="2021-05" db="EMBL/GenBank/DDBJ databases">
        <authorList>
            <person name="Alioto T."/>
            <person name="Alioto T."/>
            <person name="Gomez Garrido J."/>
        </authorList>
    </citation>
    <scope>NUCLEOTIDE SEQUENCE</scope>
</reference>
<feature type="compositionally biased region" description="Basic and acidic residues" evidence="1">
    <location>
        <begin position="29"/>
        <end position="39"/>
    </location>
</feature>
<feature type="region of interest" description="Disordered" evidence="1">
    <location>
        <begin position="140"/>
        <end position="166"/>
    </location>
</feature>
<accession>A0A8D8LWF5</accession>
<dbReference type="EMBL" id="HBUF01026323">
    <property type="protein sequence ID" value="CAG6613032.1"/>
    <property type="molecule type" value="Transcribed_RNA"/>
</dbReference>
<keyword evidence="2" id="KW-0732">Signal</keyword>
<protein>
    <submittedName>
        <fullName evidence="3">Uncharacterized protein</fullName>
    </submittedName>
</protein>
<organism evidence="3">
    <name type="scientific">Cacopsylla melanoneura</name>
    <dbReference type="NCBI Taxonomy" id="428564"/>
    <lineage>
        <taxon>Eukaryota</taxon>
        <taxon>Metazoa</taxon>
        <taxon>Ecdysozoa</taxon>
        <taxon>Arthropoda</taxon>
        <taxon>Hexapoda</taxon>
        <taxon>Insecta</taxon>
        <taxon>Pterygota</taxon>
        <taxon>Neoptera</taxon>
        <taxon>Paraneoptera</taxon>
        <taxon>Hemiptera</taxon>
        <taxon>Sternorrhyncha</taxon>
        <taxon>Psylloidea</taxon>
        <taxon>Psyllidae</taxon>
        <taxon>Psyllinae</taxon>
        <taxon>Cacopsylla</taxon>
    </lineage>
</organism>
<sequence>MRSFLFFTLLTLVAAADKDKHKSSSIYETESHHHDKESVEESNSGHSESGLSRSPSSPETDESESKVKVTKKRVAVKKKKDETVEDKKVKKVVRSSKFPLQFTTKKPTKLSSEYDEDMITVDKKIYKDVGYRKDKFKERLLKEKRRDTTTNPNKKKKAKTTQKPTKKRHYTGYNALENASDLNYPTGLFSSPSVPVSPGEDMLCMFTINETVTAILNKEEIQVDNIKAGEILKDLKKKYHETQNELPTEERSQFVSFDKRSDNPIFNNSTLLDSGYDDDDNDDNKKLYFLLYFGFHASCLLSWQLFPLSFDPFPIQKRSIFLLFNIFQNFFL</sequence>
<feature type="compositionally biased region" description="Low complexity" evidence="1">
    <location>
        <begin position="41"/>
        <end position="58"/>
    </location>
</feature>
<evidence type="ECO:0000256" key="1">
    <source>
        <dbReference type="SAM" id="MobiDB-lite"/>
    </source>
</evidence>